<evidence type="ECO:0000313" key="1">
    <source>
        <dbReference type="EMBL" id="CNI23292.1"/>
    </source>
</evidence>
<name>A0A0T9QQG6_9GAMM</name>
<sequence length="235" mass="27374">MNELYNILKLKCEQGIDRLAGYESFPVEKIKAYDTEAQQWIEIQRETYGDKNFLKMSAALLKSEAADLRHRAWFLNELGHYLLLSLCHYHLALFKQDRGLLAEACEHLQDAHYYCGAMVGMYEYCDWRNCQEEEESKRIEKATKAGGSRGTNYAPVKVELIRLLRLRASENKWETVEDAIKGVYEGLCTFIEKESKVSGKKPVLKYDNLPRTLRGWYEKHDDIKVAFEEAVTCKR</sequence>
<dbReference type="RefSeq" id="WP_050116140.1">
    <property type="nucleotide sequence ID" value="NZ_CQAW01000021.1"/>
</dbReference>
<keyword evidence="2" id="KW-1185">Reference proteome</keyword>
<gene>
    <name evidence="1" type="ORF">ERS008472_03599</name>
</gene>
<evidence type="ECO:0000313" key="2">
    <source>
        <dbReference type="Proteomes" id="UP000041882"/>
    </source>
</evidence>
<reference evidence="2" key="1">
    <citation type="submission" date="2015-03" db="EMBL/GenBank/DDBJ databases">
        <authorList>
            <consortium name="Pathogen Informatics"/>
            <person name="Murphy D."/>
        </authorList>
    </citation>
    <scope>NUCLEOTIDE SEQUENCE [LARGE SCALE GENOMIC DNA]</scope>
    <source>
        <strain evidence="2">IP6945</strain>
    </source>
</reference>
<dbReference type="Proteomes" id="UP000041882">
    <property type="component" value="Unassembled WGS sequence"/>
</dbReference>
<accession>A0A0T9QQG6</accession>
<dbReference type="EMBL" id="CQAW01000021">
    <property type="protein sequence ID" value="CNI23292.1"/>
    <property type="molecule type" value="Genomic_DNA"/>
</dbReference>
<dbReference type="AlphaFoldDB" id="A0A0T9QQG6"/>
<protein>
    <submittedName>
        <fullName evidence="1">Uncharacterized protein</fullName>
    </submittedName>
</protein>
<proteinExistence type="predicted"/>
<organism evidence="1 2">
    <name type="scientific">Yersinia thracica</name>
    <dbReference type="NCBI Taxonomy" id="2890319"/>
    <lineage>
        <taxon>Bacteria</taxon>
        <taxon>Pseudomonadati</taxon>
        <taxon>Pseudomonadota</taxon>
        <taxon>Gammaproteobacteria</taxon>
        <taxon>Enterobacterales</taxon>
        <taxon>Yersiniaceae</taxon>
        <taxon>Yersinia</taxon>
    </lineage>
</organism>